<gene>
    <name evidence="1" type="ORF">H261_05554</name>
</gene>
<comment type="caution">
    <text evidence="1">The sequence shown here is derived from an EMBL/GenBank/DDBJ whole genome shotgun (WGS) entry which is preliminary data.</text>
</comment>
<proteinExistence type="predicted"/>
<evidence type="ECO:0000313" key="1">
    <source>
        <dbReference type="EMBL" id="EME71026.1"/>
    </source>
</evidence>
<dbReference type="RefSeq" id="WP_008615243.1">
    <property type="nucleotide sequence ID" value="NZ_AONQ01000010.1"/>
</dbReference>
<evidence type="ECO:0000313" key="2">
    <source>
        <dbReference type="Proteomes" id="UP000011744"/>
    </source>
</evidence>
<dbReference type="PATRIC" id="fig|1244869.3.peg.1116"/>
<dbReference type="AlphaFoldDB" id="M2YDH4"/>
<sequence>MTDDEWQAHVTREAAKAIGEWLEGRGRLHQHIRCLTLPDLEAMATNAISRFVVLASERIKAEPDDHPDLTLLLLG</sequence>
<dbReference type="eggNOG" id="ENOG5033441">
    <property type="taxonomic scope" value="Bacteria"/>
</dbReference>
<accession>M2YDH4</accession>
<dbReference type="OrthoDB" id="7690035at2"/>
<protein>
    <submittedName>
        <fullName evidence="1">Uncharacterized protein</fullName>
    </submittedName>
</protein>
<dbReference type="Proteomes" id="UP000011744">
    <property type="component" value="Unassembled WGS sequence"/>
</dbReference>
<keyword evidence="2" id="KW-1185">Reference proteome</keyword>
<organism evidence="1 2">
    <name type="scientific">Paramagnetospirillum caucaseum</name>
    <dbReference type="NCBI Taxonomy" id="1244869"/>
    <lineage>
        <taxon>Bacteria</taxon>
        <taxon>Pseudomonadati</taxon>
        <taxon>Pseudomonadota</taxon>
        <taxon>Alphaproteobacteria</taxon>
        <taxon>Rhodospirillales</taxon>
        <taxon>Magnetospirillaceae</taxon>
        <taxon>Paramagnetospirillum</taxon>
    </lineage>
</organism>
<name>M2YDH4_9PROT</name>
<reference evidence="1 2" key="1">
    <citation type="journal article" date="2014" name="Genome Announc.">
        <title>Draft Genome Sequence of Magnetospirillum sp. Strain SO-1, a Freshwater Magnetotactic Bacterium Isolated from the Ol'khovka River, Russia.</title>
        <authorList>
            <person name="Grouzdev D.S."/>
            <person name="Dziuba M.V."/>
            <person name="Sukhacheva M.S."/>
            <person name="Mardanov A.V."/>
            <person name="Beletskiy A.V."/>
            <person name="Kuznetsov B.B."/>
            <person name="Skryabin K.G."/>
        </authorList>
    </citation>
    <scope>NUCLEOTIDE SEQUENCE [LARGE SCALE GENOMIC DNA]</scope>
    <source>
        <strain evidence="1 2">SO-1</strain>
    </source>
</reference>
<dbReference type="EMBL" id="AONQ01000010">
    <property type="protein sequence ID" value="EME71026.1"/>
    <property type="molecule type" value="Genomic_DNA"/>
</dbReference>
<dbReference type="STRING" id="1244869.H261_05554"/>